<keyword evidence="2" id="KW-1185">Reference proteome</keyword>
<dbReference type="GeneID" id="94196907"/>
<proteinExistence type="predicted"/>
<comment type="caution">
    <text evidence="1">The sequence shown here is derived from an EMBL/GenBank/DDBJ whole genome shotgun (WGS) entry which is preliminary data.</text>
</comment>
<dbReference type="AlphaFoldDB" id="A0AAV4M214"/>
<dbReference type="RefSeq" id="XP_067717495.1">
    <property type="nucleotide sequence ID" value="XM_067861394.1"/>
</dbReference>
<organism evidence="1 2">
    <name type="scientific">Babesia caballi</name>
    <dbReference type="NCBI Taxonomy" id="5871"/>
    <lineage>
        <taxon>Eukaryota</taxon>
        <taxon>Sar</taxon>
        <taxon>Alveolata</taxon>
        <taxon>Apicomplexa</taxon>
        <taxon>Aconoidasida</taxon>
        <taxon>Piroplasmida</taxon>
        <taxon>Babesiidae</taxon>
        <taxon>Babesia</taxon>
    </lineage>
</organism>
<dbReference type="InterPro" id="IPR036412">
    <property type="entry name" value="HAD-like_sf"/>
</dbReference>
<evidence type="ECO:0000313" key="2">
    <source>
        <dbReference type="Proteomes" id="UP001497744"/>
    </source>
</evidence>
<protein>
    <submittedName>
        <fullName evidence="1">Haloacid dehalogenase-like hydrolase family member protein</fullName>
    </submittedName>
</protein>
<dbReference type="Gene3D" id="3.30.1240.10">
    <property type="match status" value="1"/>
</dbReference>
<dbReference type="InterPro" id="IPR023214">
    <property type="entry name" value="HAD_sf"/>
</dbReference>
<dbReference type="Pfam" id="PF08282">
    <property type="entry name" value="Hydrolase_3"/>
    <property type="match status" value="1"/>
</dbReference>
<dbReference type="GO" id="GO:0000287">
    <property type="term" value="F:magnesium ion binding"/>
    <property type="evidence" value="ECO:0007669"/>
    <property type="project" value="TreeGrafter"/>
</dbReference>
<dbReference type="GO" id="GO:0005829">
    <property type="term" value="C:cytosol"/>
    <property type="evidence" value="ECO:0007669"/>
    <property type="project" value="TreeGrafter"/>
</dbReference>
<evidence type="ECO:0000313" key="1">
    <source>
        <dbReference type="EMBL" id="GIX65426.1"/>
    </source>
</evidence>
<dbReference type="PANTHER" id="PTHR10000">
    <property type="entry name" value="PHOSPHOSERINE PHOSPHATASE"/>
    <property type="match status" value="1"/>
</dbReference>
<accession>A0AAV4M214</accession>
<dbReference type="EMBL" id="BPLF01000004">
    <property type="protein sequence ID" value="GIX65426.1"/>
    <property type="molecule type" value="Genomic_DNA"/>
</dbReference>
<name>A0AAV4M214_BABCB</name>
<sequence length="321" mass="35346">MDTVVQCVVQPALLERPVVDLSYRLEEVSHNNRPLSRPGHFGVDIDGTFLCADVDVLAKNRRAFANALKAGYRVFFCTGECSEIALSSLAGRPHVSSMAVLDDEFVRSTGYRGYPGIYHNGAVVYDHNGVVLRMCKFSEVFISEFCQYVISRELQRSVVFCDMEDTYMLCDDSSQMTNILADVDVYTLPTLVDTADLARKNITLIIVGNGEIMTKQAHLQCNVDYVMKEGSFGAWDVTPCTVTKAEGLNVLLANYNATGSDCGFIGNGTNDIEAMRLCHISFAVGNAEPGVKEHAKYTLHETNNSGAFHKTMELVYGVPCD</sequence>
<dbReference type="SUPFAM" id="SSF56784">
    <property type="entry name" value="HAD-like"/>
    <property type="match status" value="1"/>
</dbReference>
<dbReference type="Proteomes" id="UP001497744">
    <property type="component" value="Unassembled WGS sequence"/>
</dbReference>
<dbReference type="Gene3D" id="3.40.50.1000">
    <property type="entry name" value="HAD superfamily/HAD-like"/>
    <property type="match status" value="1"/>
</dbReference>
<keyword evidence="1" id="KW-0378">Hydrolase</keyword>
<dbReference type="PANTHER" id="PTHR10000:SF8">
    <property type="entry name" value="HAD SUPERFAMILY HYDROLASE-LIKE, TYPE 3"/>
    <property type="match status" value="1"/>
</dbReference>
<reference evidence="1 2" key="1">
    <citation type="submission" date="2021-06" db="EMBL/GenBank/DDBJ databases">
        <title>Genome sequence of Babesia caballi.</title>
        <authorList>
            <person name="Yamagishi J."/>
            <person name="Kidaka T."/>
            <person name="Ochi A."/>
        </authorList>
    </citation>
    <scope>NUCLEOTIDE SEQUENCE [LARGE SCALE GENOMIC DNA]</scope>
    <source>
        <strain evidence="1">USDA-D6B2</strain>
    </source>
</reference>
<gene>
    <name evidence="1" type="ORF">BcabD6B2_48610</name>
</gene>
<dbReference type="GO" id="GO:0016791">
    <property type="term" value="F:phosphatase activity"/>
    <property type="evidence" value="ECO:0007669"/>
    <property type="project" value="TreeGrafter"/>
</dbReference>